<dbReference type="OrthoDB" id="3913490at2759"/>
<accession>N1QEQ1</accession>
<name>N1QEQ1_SPHMS</name>
<protein>
    <submittedName>
        <fullName evidence="1">Uncharacterized protein</fullName>
    </submittedName>
</protein>
<reference evidence="1 2" key="1">
    <citation type="journal article" date="2012" name="PLoS Pathog.">
        <title>Diverse lifestyles and strategies of plant pathogenesis encoded in the genomes of eighteen Dothideomycetes fungi.</title>
        <authorList>
            <person name="Ohm R.A."/>
            <person name="Feau N."/>
            <person name="Henrissat B."/>
            <person name="Schoch C.L."/>
            <person name="Horwitz B.A."/>
            <person name="Barry K.W."/>
            <person name="Condon B.J."/>
            <person name="Copeland A.C."/>
            <person name="Dhillon B."/>
            <person name="Glaser F."/>
            <person name="Hesse C.N."/>
            <person name="Kosti I."/>
            <person name="LaButti K."/>
            <person name="Lindquist E.A."/>
            <person name="Lucas S."/>
            <person name="Salamov A.A."/>
            <person name="Bradshaw R.E."/>
            <person name="Ciuffetti L."/>
            <person name="Hamelin R.C."/>
            <person name="Kema G.H.J."/>
            <person name="Lawrence C."/>
            <person name="Scott J.A."/>
            <person name="Spatafora J.W."/>
            <person name="Turgeon B.G."/>
            <person name="de Wit P.J.G.M."/>
            <person name="Zhong S."/>
            <person name="Goodwin S.B."/>
            <person name="Grigoriev I.V."/>
        </authorList>
    </citation>
    <scope>NUCLEOTIDE SEQUENCE [LARGE SCALE GENOMIC DNA]</scope>
    <source>
        <strain evidence="1 2">SO2202</strain>
    </source>
</reference>
<gene>
    <name evidence="1" type="ORF">SEPMUDRAFT_120329</name>
</gene>
<dbReference type="GeneID" id="27898732"/>
<proteinExistence type="predicted"/>
<dbReference type="RefSeq" id="XP_016757598.1">
    <property type="nucleotide sequence ID" value="XM_016901595.1"/>
</dbReference>
<dbReference type="EMBL" id="KB456269">
    <property type="protein sequence ID" value="EMF09477.1"/>
    <property type="molecule type" value="Genomic_DNA"/>
</dbReference>
<dbReference type="HOGENOM" id="CLU_1705353_0_0_1"/>
<dbReference type="AlphaFoldDB" id="N1QEQ1"/>
<organism evidence="1 2">
    <name type="scientific">Sphaerulina musiva (strain SO2202)</name>
    <name type="common">Poplar stem canker fungus</name>
    <name type="synonym">Septoria musiva</name>
    <dbReference type="NCBI Taxonomy" id="692275"/>
    <lineage>
        <taxon>Eukaryota</taxon>
        <taxon>Fungi</taxon>
        <taxon>Dikarya</taxon>
        <taxon>Ascomycota</taxon>
        <taxon>Pezizomycotina</taxon>
        <taxon>Dothideomycetes</taxon>
        <taxon>Dothideomycetidae</taxon>
        <taxon>Mycosphaerellales</taxon>
        <taxon>Mycosphaerellaceae</taxon>
        <taxon>Sphaerulina</taxon>
    </lineage>
</organism>
<dbReference type="Proteomes" id="UP000016931">
    <property type="component" value="Unassembled WGS sequence"/>
</dbReference>
<evidence type="ECO:0000313" key="1">
    <source>
        <dbReference type="EMBL" id="EMF09477.1"/>
    </source>
</evidence>
<sequence length="154" mass="18244">MATTSSGDIFRYYNNEYQIAVNLHRECKLEAAEQKCRELEFNFECPRLIQVQACQLGSRCTSDYWRRKEHLEHGMFLLRQMDSRDQVVINSRQHTESMIVDLEEDWIRYWAARGLSAPTEEDVVEEHVMLPVATRTYREDPEQELGSRLQDLTI</sequence>
<keyword evidence="2" id="KW-1185">Reference proteome</keyword>
<evidence type="ECO:0000313" key="2">
    <source>
        <dbReference type="Proteomes" id="UP000016931"/>
    </source>
</evidence>